<dbReference type="PROSITE" id="PS51257">
    <property type="entry name" value="PROKAR_LIPOPROTEIN"/>
    <property type="match status" value="1"/>
</dbReference>
<dbReference type="GeneID" id="109555032"/>
<dbReference type="GO" id="GO:0006355">
    <property type="term" value="P:regulation of DNA-templated transcription"/>
    <property type="evidence" value="ECO:0007669"/>
    <property type="project" value="InterPro"/>
</dbReference>
<dbReference type="CDD" id="cd07765">
    <property type="entry name" value="KRAB_A-box"/>
    <property type="match status" value="2"/>
</dbReference>
<feature type="domain" description="KRAB" evidence="1">
    <location>
        <begin position="67"/>
        <end position="138"/>
    </location>
</feature>
<organism evidence="2 3">
    <name type="scientific">Bos indicus</name>
    <name type="common">Zebu</name>
    <dbReference type="NCBI Taxonomy" id="9915"/>
    <lineage>
        <taxon>Eukaryota</taxon>
        <taxon>Metazoa</taxon>
        <taxon>Chordata</taxon>
        <taxon>Craniata</taxon>
        <taxon>Vertebrata</taxon>
        <taxon>Euteleostomi</taxon>
        <taxon>Mammalia</taxon>
        <taxon>Eutheria</taxon>
        <taxon>Laurasiatheria</taxon>
        <taxon>Artiodactyla</taxon>
        <taxon>Ruminantia</taxon>
        <taxon>Pecora</taxon>
        <taxon>Bovidae</taxon>
        <taxon>Bovinae</taxon>
        <taxon>Bos</taxon>
    </lineage>
</organism>
<dbReference type="AlphaFoldDB" id="A0A6P5B2I3"/>
<accession>A0A6P5B2I3</accession>
<reference evidence="3" key="1">
    <citation type="submission" date="2025-08" db="UniProtKB">
        <authorList>
            <consortium name="RefSeq"/>
        </authorList>
    </citation>
    <scope>IDENTIFICATION</scope>
    <source>
        <tissue evidence="3">Blood</tissue>
    </source>
</reference>
<dbReference type="Pfam" id="PF01352">
    <property type="entry name" value="KRAB"/>
    <property type="match status" value="2"/>
</dbReference>
<dbReference type="Gene3D" id="6.10.140.140">
    <property type="match status" value="2"/>
</dbReference>
<dbReference type="SUPFAM" id="SSF109640">
    <property type="entry name" value="KRAB domain (Kruppel-associated box)"/>
    <property type="match status" value="2"/>
</dbReference>
<proteinExistence type="predicted"/>
<dbReference type="PROSITE" id="PS50805">
    <property type="entry name" value="KRAB"/>
    <property type="match status" value="1"/>
</dbReference>
<dbReference type="SMART" id="SM00349">
    <property type="entry name" value="KRAB"/>
    <property type="match status" value="2"/>
</dbReference>
<sequence length="140" mass="15941">MPGNRSAAGPSPTLSTGGCDNSCEVSVSFEDMTVDFRREEWQHLDSAQRFLYQDMTLKTTATSSHWRSFKDVPVDLSREEWPHVDPVQRCLYQDVTLETYSQLCAVGNQVPKPEVIFKLEQEEGPWTLEEETPHQSCSDV</sequence>
<dbReference type="PANTHER" id="PTHR23232">
    <property type="entry name" value="KRAB DOMAIN C2H2 ZINC FINGER"/>
    <property type="match status" value="1"/>
</dbReference>
<dbReference type="InterPro" id="IPR050169">
    <property type="entry name" value="Krueppel_C2H2_ZnF"/>
</dbReference>
<protein>
    <submittedName>
        <fullName evidence="3">Zinc finger protein 81 isoform X2</fullName>
    </submittedName>
</protein>
<dbReference type="InterPro" id="IPR001909">
    <property type="entry name" value="KRAB"/>
</dbReference>
<name>A0A6P5B2I3_BOSIN</name>
<dbReference type="PANTHER" id="PTHR23232:SF117">
    <property type="entry name" value="KRAB DOMAIN-CONTAINING PROTEIN"/>
    <property type="match status" value="1"/>
</dbReference>
<dbReference type="Proteomes" id="UP001652663">
    <property type="component" value="Chromosome X"/>
</dbReference>
<evidence type="ECO:0000313" key="2">
    <source>
        <dbReference type="Proteomes" id="UP001652663"/>
    </source>
</evidence>
<evidence type="ECO:0000313" key="3">
    <source>
        <dbReference type="RefSeq" id="XP_019811151.1"/>
    </source>
</evidence>
<keyword evidence="2" id="KW-1185">Reference proteome</keyword>
<gene>
    <name evidence="3" type="primary">LOC109555032</name>
</gene>
<evidence type="ECO:0000259" key="1">
    <source>
        <dbReference type="PROSITE" id="PS50805"/>
    </source>
</evidence>
<dbReference type="RefSeq" id="XP_019811151.1">
    <property type="nucleotide sequence ID" value="XM_019955592.2"/>
</dbReference>
<dbReference type="InterPro" id="IPR036051">
    <property type="entry name" value="KRAB_dom_sf"/>
</dbReference>